<dbReference type="GO" id="GO:0042970">
    <property type="term" value="F:homoserine transmembrane transporter activity"/>
    <property type="evidence" value="ECO:0007669"/>
    <property type="project" value="TreeGrafter"/>
</dbReference>
<dbReference type="RefSeq" id="WP_073034528.1">
    <property type="nucleotide sequence ID" value="NZ_BMLR01000004.1"/>
</dbReference>
<evidence type="ECO:0000256" key="2">
    <source>
        <dbReference type="ARBA" id="ARBA00007928"/>
    </source>
</evidence>
<feature type="transmembrane region" description="Helical" evidence="7">
    <location>
        <begin position="40"/>
        <end position="65"/>
    </location>
</feature>
<proteinExistence type="inferred from homology"/>
<accession>A0A1M7CCI1</accession>
<comment type="similarity">
    <text evidence="2">Belongs to the Rht family.</text>
</comment>
<evidence type="ECO:0000256" key="4">
    <source>
        <dbReference type="ARBA" id="ARBA00022692"/>
    </source>
</evidence>
<dbReference type="OrthoDB" id="9804822at2"/>
<gene>
    <name evidence="8" type="ORF">SAMN05444398_104188</name>
</gene>
<dbReference type="EMBL" id="FRBR01000004">
    <property type="protein sequence ID" value="SHL64903.1"/>
    <property type="molecule type" value="Genomic_DNA"/>
</dbReference>
<feature type="transmembrane region" description="Helical" evidence="7">
    <location>
        <begin position="6"/>
        <end position="28"/>
    </location>
</feature>
<evidence type="ECO:0000256" key="3">
    <source>
        <dbReference type="ARBA" id="ARBA00022475"/>
    </source>
</evidence>
<evidence type="ECO:0000256" key="6">
    <source>
        <dbReference type="ARBA" id="ARBA00023136"/>
    </source>
</evidence>
<feature type="transmembrane region" description="Helical" evidence="7">
    <location>
        <begin position="108"/>
        <end position="134"/>
    </location>
</feature>
<name>A0A1M7CCI1_9RHOB</name>
<dbReference type="InterPro" id="IPR001123">
    <property type="entry name" value="LeuE-type"/>
</dbReference>
<feature type="transmembrane region" description="Helical" evidence="7">
    <location>
        <begin position="181"/>
        <end position="201"/>
    </location>
</feature>
<organism evidence="8 9">
    <name type="scientific">Roseovarius pacificus</name>
    <dbReference type="NCBI Taxonomy" id="337701"/>
    <lineage>
        <taxon>Bacteria</taxon>
        <taxon>Pseudomonadati</taxon>
        <taxon>Pseudomonadota</taxon>
        <taxon>Alphaproteobacteria</taxon>
        <taxon>Rhodobacterales</taxon>
        <taxon>Roseobacteraceae</taxon>
        <taxon>Roseovarius</taxon>
    </lineage>
</organism>
<dbReference type="Proteomes" id="UP000183974">
    <property type="component" value="Unassembled WGS sequence"/>
</dbReference>
<dbReference type="STRING" id="337701.SAMN05444398_104188"/>
<keyword evidence="6 7" id="KW-0472">Membrane</keyword>
<protein>
    <submittedName>
        <fullName evidence="8">Threonine/homoserine/homoserine lactone efflux protein</fullName>
    </submittedName>
</protein>
<keyword evidence="4 7" id="KW-0812">Transmembrane</keyword>
<dbReference type="PANTHER" id="PTHR30086">
    <property type="entry name" value="ARGININE EXPORTER PROTEIN ARGO"/>
    <property type="match status" value="1"/>
</dbReference>
<keyword evidence="5 7" id="KW-1133">Transmembrane helix</keyword>
<keyword evidence="9" id="KW-1185">Reference proteome</keyword>
<dbReference type="PANTHER" id="PTHR30086:SF14">
    <property type="entry name" value="HOMOSERINE_HOMOSERINE LACTONE EFFLUX PROTEIN"/>
    <property type="match status" value="1"/>
</dbReference>
<evidence type="ECO:0000313" key="8">
    <source>
        <dbReference type="EMBL" id="SHL64903.1"/>
    </source>
</evidence>
<dbReference type="GO" id="GO:0005886">
    <property type="term" value="C:plasma membrane"/>
    <property type="evidence" value="ECO:0007669"/>
    <property type="project" value="UniProtKB-SubCell"/>
</dbReference>
<feature type="transmembrane region" description="Helical" evidence="7">
    <location>
        <begin position="146"/>
        <end position="169"/>
    </location>
</feature>
<dbReference type="AlphaFoldDB" id="A0A1M7CCI1"/>
<reference evidence="8 9" key="1">
    <citation type="submission" date="2016-11" db="EMBL/GenBank/DDBJ databases">
        <authorList>
            <person name="Jaros S."/>
            <person name="Januszkiewicz K."/>
            <person name="Wedrychowicz H."/>
        </authorList>
    </citation>
    <scope>NUCLEOTIDE SEQUENCE [LARGE SCALE GENOMIC DNA]</scope>
    <source>
        <strain evidence="8 9">DSM 29589</strain>
    </source>
</reference>
<evidence type="ECO:0000313" key="9">
    <source>
        <dbReference type="Proteomes" id="UP000183974"/>
    </source>
</evidence>
<evidence type="ECO:0000256" key="7">
    <source>
        <dbReference type="SAM" id="Phobius"/>
    </source>
</evidence>
<feature type="transmembrane region" description="Helical" evidence="7">
    <location>
        <begin position="71"/>
        <end position="88"/>
    </location>
</feature>
<keyword evidence="3" id="KW-1003">Cell membrane</keyword>
<sequence>MTFDAWTIFAVFWVVFVTTPGPNHLNCIRNGMSHGFRCGLWGVAAILTQATLFLTLSAAGITALIAASPTAFTAAKLIGAGVLIWLGIRGWIMARRPVRAEPAAPGSIYWRAFAIATINPKSVAGYLAAFSQFVQPGIPIWDQMWVIFPTALTITALSYTGFTALGAGLGRAALGAVFNIWLRRAMAACFVVYGIALGTAATPTGKV</sequence>
<evidence type="ECO:0000256" key="5">
    <source>
        <dbReference type="ARBA" id="ARBA00022989"/>
    </source>
</evidence>
<evidence type="ECO:0000256" key="1">
    <source>
        <dbReference type="ARBA" id="ARBA00004651"/>
    </source>
</evidence>
<comment type="subcellular location">
    <subcellularLocation>
        <location evidence="1">Cell membrane</location>
        <topology evidence="1">Multi-pass membrane protein</topology>
    </subcellularLocation>
</comment>
<dbReference type="Pfam" id="PF01810">
    <property type="entry name" value="LysE"/>
    <property type="match status" value="1"/>
</dbReference>